<dbReference type="GeneID" id="19113195"/>
<reference evidence="1 2" key="1">
    <citation type="journal article" date="2012" name="PLoS Pathog.">
        <title>Diverse lifestyles and strategies of plant pathogenesis encoded in the genomes of eighteen Dothideomycetes fungi.</title>
        <authorList>
            <person name="Ohm R.A."/>
            <person name="Feau N."/>
            <person name="Henrissat B."/>
            <person name="Schoch C.L."/>
            <person name="Horwitz B.A."/>
            <person name="Barry K.W."/>
            <person name="Condon B.J."/>
            <person name="Copeland A.C."/>
            <person name="Dhillon B."/>
            <person name="Glaser F."/>
            <person name="Hesse C.N."/>
            <person name="Kosti I."/>
            <person name="LaButti K."/>
            <person name="Lindquist E.A."/>
            <person name="Lucas S."/>
            <person name="Salamov A.A."/>
            <person name="Bradshaw R.E."/>
            <person name="Ciuffetti L."/>
            <person name="Hamelin R.C."/>
            <person name="Kema G.H.J."/>
            <person name="Lawrence C."/>
            <person name="Scott J.A."/>
            <person name="Spatafora J.W."/>
            <person name="Turgeon B.G."/>
            <person name="de Wit P.J.G.M."/>
            <person name="Zhong S."/>
            <person name="Goodwin S.B."/>
            <person name="Grigoriev I.V."/>
        </authorList>
    </citation>
    <scope>NUCLEOTIDE SEQUENCE [LARGE SCALE GENOMIC DNA]</scope>
    <source>
        <strain evidence="1 2">UAMH 10762</strain>
    </source>
</reference>
<dbReference type="Proteomes" id="UP000011761">
    <property type="component" value="Unassembled WGS sequence"/>
</dbReference>
<dbReference type="HOGENOM" id="CLU_3013838_0_0_1"/>
<dbReference type="KEGG" id="bcom:BAUCODRAFT_37247"/>
<evidence type="ECO:0000313" key="2">
    <source>
        <dbReference type="Proteomes" id="UP000011761"/>
    </source>
</evidence>
<organism evidence="1 2">
    <name type="scientific">Baudoinia panamericana (strain UAMH 10762)</name>
    <name type="common">Angels' share fungus</name>
    <name type="synonym">Baudoinia compniacensis (strain UAMH 10762)</name>
    <dbReference type="NCBI Taxonomy" id="717646"/>
    <lineage>
        <taxon>Eukaryota</taxon>
        <taxon>Fungi</taxon>
        <taxon>Dikarya</taxon>
        <taxon>Ascomycota</taxon>
        <taxon>Pezizomycotina</taxon>
        <taxon>Dothideomycetes</taxon>
        <taxon>Dothideomycetidae</taxon>
        <taxon>Mycosphaerellales</taxon>
        <taxon>Teratosphaeriaceae</taxon>
        <taxon>Baudoinia</taxon>
    </lineage>
</organism>
<protein>
    <submittedName>
        <fullName evidence="1">Uncharacterized protein</fullName>
    </submittedName>
</protein>
<proteinExistence type="predicted"/>
<dbReference type="EMBL" id="KB445560">
    <property type="protein sequence ID" value="EMC93557.1"/>
    <property type="molecule type" value="Genomic_DNA"/>
</dbReference>
<sequence>MLAGMRGCSEAKADCVRETVANTEVTWSVLLLLLDGEERVSTTRPTHLLILTTALR</sequence>
<accession>M2LHD7</accession>
<gene>
    <name evidence="1" type="ORF">BAUCODRAFT_37247</name>
</gene>
<dbReference type="AlphaFoldDB" id="M2LHD7"/>
<dbReference type="RefSeq" id="XP_007679275.1">
    <property type="nucleotide sequence ID" value="XM_007681085.1"/>
</dbReference>
<name>M2LHD7_BAUPA</name>
<evidence type="ECO:0000313" key="1">
    <source>
        <dbReference type="EMBL" id="EMC93557.1"/>
    </source>
</evidence>
<keyword evidence="2" id="KW-1185">Reference proteome</keyword>